<feature type="transmembrane region" description="Helical" evidence="1">
    <location>
        <begin position="532"/>
        <end position="553"/>
    </location>
</feature>
<feature type="transmembrane region" description="Helical" evidence="1">
    <location>
        <begin position="170"/>
        <end position="189"/>
    </location>
</feature>
<organism evidence="3 4">
    <name type="scientific">Geoanaerobacter pelophilus</name>
    <dbReference type="NCBI Taxonomy" id="60036"/>
    <lineage>
        <taxon>Bacteria</taxon>
        <taxon>Pseudomonadati</taxon>
        <taxon>Thermodesulfobacteriota</taxon>
        <taxon>Desulfuromonadia</taxon>
        <taxon>Geobacterales</taxon>
        <taxon>Geobacteraceae</taxon>
        <taxon>Geoanaerobacter</taxon>
    </lineage>
</organism>
<dbReference type="Proteomes" id="UP000194153">
    <property type="component" value="Unassembled WGS sequence"/>
</dbReference>
<accession>A0ABQ0MFQ4</accession>
<dbReference type="InterPro" id="IPR052901">
    <property type="entry name" value="Bact_TGase-like"/>
</dbReference>
<feature type="transmembrane region" description="Helical" evidence="1">
    <location>
        <begin position="12"/>
        <end position="28"/>
    </location>
</feature>
<dbReference type="SMART" id="SM00460">
    <property type="entry name" value="TGc"/>
    <property type="match status" value="1"/>
</dbReference>
<dbReference type="EMBL" id="BDQG01000001">
    <property type="protein sequence ID" value="GAW65607.1"/>
    <property type="molecule type" value="Genomic_DNA"/>
</dbReference>
<evidence type="ECO:0000313" key="4">
    <source>
        <dbReference type="Proteomes" id="UP000194153"/>
    </source>
</evidence>
<dbReference type="Gene3D" id="3.10.620.30">
    <property type="match status" value="1"/>
</dbReference>
<keyword evidence="1" id="KW-0472">Membrane</keyword>
<dbReference type="InterPro" id="IPR038765">
    <property type="entry name" value="Papain-like_cys_pep_sf"/>
</dbReference>
<dbReference type="Pfam" id="PF01841">
    <property type="entry name" value="Transglut_core"/>
    <property type="match status" value="1"/>
</dbReference>
<comment type="caution">
    <text evidence="3">The sequence shown here is derived from an EMBL/GenBank/DDBJ whole genome shotgun (WGS) entry which is preliminary data.</text>
</comment>
<dbReference type="InterPro" id="IPR021878">
    <property type="entry name" value="TgpA_N"/>
</dbReference>
<keyword evidence="1" id="KW-0812">Transmembrane</keyword>
<proteinExistence type="predicted"/>
<feature type="domain" description="Transglutaminase-like" evidence="2">
    <location>
        <begin position="403"/>
        <end position="474"/>
    </location>
</feature>
<dbReference type="Pfam" id="PF11992">
    <property type="entry name" value="TgpA_N"/>
    <property type="match status" value="1"/>
</dbReference>
<keyword evidence="4" id="KW-1185">Reference proteome</keyword>
<dbReference type="PANTHER" id="PTHR42736:SF1">
    <property type="entry name" value="PROTEIN-GLUTAMINE GAMMA-GLUTAMYLTRANSFERASE"/>
    <property type="match status" value="1"/>
</dbReference>
<feature type="transmembrane region" description="Helical" evidence="1">
    <location>
        <begin position="130"/>
        <end position="150"/>
    </location>
</feature>
<gene>
    <name evidence="3" type="ORF">GPEL0_01f0588</name>
</gene>
<evidence type="ECO:0000313" key="3">
    <source>
        <dbReference type="EMBL" id="GAW65607.1"/>
    </source>
</evidence>
<sequence length="635" mass="70889">MPFMAKLKIEKLLNLLAGCIALLGYLPLQPYLDPLPSYFFPASLLIAFYLQRSGRALPARLLTPLSIALFLYYAAGFSMDRLVPVTGDLLVLFLAVRLLGERSGRHYLQAFALSLFCLAASSLYEISAVFLLYLLLLLLLLAVSLVLITFHAQDPAISLTPEQGKRVLSVSLFIPVASLPILLVLFVLLPRTQYPLWHFLNGAAGKKTGLSDSIQPGETASVTEVKGAVLRAVTGKLPEEKLYWRGIVLNGFRGNSWVRLPVPEELPPVQRGSAVVQEIYPERSQNSYLLALNTPRSITGVRHDEANDAVFISRRPLDRKVKYVATSVLGGALEVKRGIDRDFYLQLPATLPERMLAKGRELARAGLDPRERMKLLEGFFRNQRITYANTDLPVGPQPLDSFLFDKRRGNCEYFASSYATLLRLAGIPSRLVGGYRGGSYNDMGGYYLVTEDMAHVWVEAYLDGAGWQTIDPSAWAVGAARRGAAARGLSMYVDAVSFYWDKAVVSYDLDKQIALVRRAGNKARDLRLPDGFVRGALVLLFLALPAAGIGYWLRKRPASREERVLRSMLRAARKRYPGEVSGEEGLFELSVRLGDPRIREFTAIYGAAVYRDRPLRREELARLKEIVRELRQHDP</sequence>
<evidence type="ECO:0000259" key="2">
    <source>
        <dbReference type="SMART" id="SM00460"/>
    </source>
</evidence>
<feature type="transmembrane region" description="Helical" evidence="1">
    <location>
        <begin position="57"/>
        <end position="75"/>
    </location>
</feature>
<dbReference type="InterPro" id="IPR002931">
    <property type="entry name" value="Transglutaminase-like"/>
</dbReference>
<dbReference type="SUPFAM" id="SSF54001">
    <property type="entry name" value="Cysteine proteinases"/>
    <property type="match status" value="1"/>
</dbReference>
<keyword evidence="1" id="KW-1133">Transmembrane helix</keyword>
<feature type="transmembrane region" description="Helical" evidence="1">
    <location>
        <begin position="34"/>
        <end position="50"/>
    </location>
</feature>
<dbReference type="PANTHER" id="PTHR42736">
    <property type="entry name" value="PROTEIN-GLUTAMINE GAMMA-GLUTAMYLTRANSFERASE"/>
    <property type="match status" value="1"/>
</dbReference>
<protein>
    <submittedName>
        <fullName evidence="3">Transglutaminase</fullName>
    </submittedName>
</protein>
<evidence type="ECO:0000256" key="1">
    <source>
        <dbReference type="SAM" id="Phobius"/>
    </source>
</evidence>
<name>A0ABQ0MFQ4_9BACT</name>
<reference evidence="4" key="1">
    <citation type="submission" date="2017-05" db="EMBL/GenBank/DDBJ databases">
        <title>Draft genome sequence of Geobacter pelophilus, a iron(III)-reducing bacteria.</title>
        <authorList>
            <person name="Aoyagi T."/>
            <person name="Koike H."/>
            <person name="Morita T."/>
            <person name="Sato Y."/>
            <person name="Habe H."/>
            <person name="Hori T."/>
        </authorList>
    </citation>
    <scope>NUCLEOTIDE SEQUENCE [LARGE SCALE GENOMIC DNA]</scope>
    <source>
        <strain evidence="4">Drf2</strain>
    </source>
</reference>